<sequence>MELLVTTEWLSGEMGTPDLRVVDASYFALSPERDARAEYEAEHIPGAVFMDLGGLVDSDSALPSTLPPAEKFASRMQALGLGDGSRIVLYDNSPHHTSARAWWMFKLFGAHDVAILDGGLYKWKAEGRPLASGKETLRHRHFTVWKDSATIRTLDQMKANLRSGAEQVVDARSAARFSGQESDPRPGVAPGHIPGSVNLPYDRLFHTDGTWKRGEELRGVFEEAGVDLSRPLVTTCGSGITAAVLLFGAALLGKKDVALYDGSWSEWGADAGTEKALA</sequence>
<evidence type="ECO:0000256" key="3">
    <source>
        <dbReference type="ARBA" id="ARBA00022679"/>
    </source>
</evidence>
<dbReference type="PANTHER" id="PTHR11364">
    <property type="entry name" value="THIOSULFATE SULFERTANSFERASE"/>
    <property type="match status" value="1"/>
</dbReference>
<dbReference type="Proteomes" id="UP000244162">
    <property type="component" value="Unassembled WGS sequence"/>
</dbReference>
<keyword evidence="2" id="KW-0963">Cytoplasm</keyword>
<reference evidence="9 10" key="1">
    <citation type="submission" date="2017-09" db="EMBL/GenBank/DDBJ databases">
        <title>Sphingomonas panjinensis sp.nov., isolated from oil-contaminated soil.</title>
        <authorList>
            <person name="Wang L."/>
            <person name="Chen L."/>
        </authorList>
    </citation>
    <scope>NUCLEOTIDE SEQUENCE [LARGE SCALE GENOMIC DNA]</scope>
    <source>
        <strain evidence="9 10">FW-11</strain>
    </source>
</reference>
<evidence type="ECO:0000256" key="5">
    <source>
        <dbReference type="ARBA" id="ARBA00051793"/>
    </source>
</evidence>
<dbReference type="SUPFAM" id="SSF52821">
    <property type="entry name" value="Rhodanese/Cell cycle control phosphatase"/>
    <property type="match status" value="2"/>
</dbReference>
<dbReference type="PROSITE" id="PS00683">
    <property type="entry name" value="RHODANESE_2"/>
    <property type="match status" value="1"/>
</dbReference>
<comment type="subcellular location">
    <subcellularLocation>
        <location evidence="1">Cytoplasm</location>
    </subcellularLocation>
</comment>
<evidence type="ECO:0000256" key="2">
    <source>
        <dbReference type="ARBA" id="ARBA00022490"/>
    </source>
</evidence>
<dbReference type="FunFam" id="3.40.250.10:FF:000001">
    <property type="entry name" value="Sulfurtransferase"/>
    <property type="match status" value="1"/>
</dbReference>
<evidence type="ECO:0000313" key="10">
    <source>
        <dbReference type="Proteomes" id="UP000244162"/>
    </source>
</evidence>
<keyword evidence="4" id="KW-0677">Repeat</keyword>
<dbReference type="RefSeq" id="WP_107967874.1">
    <property type="nucleotide sequence ID" value="NZ_NWBU01000009.1"/>
</dbReference>
<dbReference type="CDD" id="cd01448">
    <property type="entry name" value="TST_Repeat_1"/>
    <property type="match status" value="1"/>
</dbReference>
<dbReference type="InterPro" id="IPR001307">
    <property type="entry name" value="Thiosulphate_STrfase_CS"/>
</dbReference>
<name>A0A2T5FXJ1_9SPHN</name>
<dbReference type="PROSITE" id="PS50206">
    <property type="entry name" value="RHODANESE_3"/>
    <property type="match status" value="2"/>
</dbReference>
<organism evidence="9 10">
    <name type="scientific">Sphingomonas oleivorans</name>
    <dbReference type="NCBI Taxonomy" id="1735121"/>
    <lineage>
        <taxon>Bacteria</taxon>
        <taxon>Pseudomonadati</taxon>
        <taxon>Pseudomonadota</taxon>
        <taxon>Alphaproteobacteria</taxon>
        <taxon>Sphingomonadales</taxon>
        <taxon>Sphingomonadaceae</taxon>
        <taxon>Sphingomonas</taxon>
    </lineage>
</organism>
<comment type="caution">
    <text evidence="9">The sequence shown here is derived from an EMBL/GenBank/DDBJ whole genome shotgun (WGS) entry which is preliminary data.</text>
</comment>
<dbReference type="SMART" id="SM00450">
    <property type="entry name" value="RHOD"/>
    <property type="match status" value="2"/>
</dbReference>
<dbReference type="FunFam" id="3.40.250.10:FF:000015">
    <property type="entry name" value="Sulfurtransferase"/>
    <property type="match status" value="1"/>
</dbReference>
<keyword evidence="9" id="KW-0670">Pyruvate</keyword>
<dbReference type="InterPro" id="IPR001763">
    <property type="entry name" value="Rhodanese-like_dom"/>
</dbReference>
<dbReference type="NCBIfam" id="NF008557">
    <property type="entry name" value="PRK11493.1"/>
    <property type="match status" value="1"/>
</dbReference>
<evidence type="ECO:0000256" key="1">
    <source>
        <dbReference type="ARBA" id="ARBA00004496"/>
    </source>
</evidence>
<feature type="region of interest" description="Disordered" evidence="7">
    <location>
        <begin position="173"/>
        <end position="194"/>
    </location>
</feature>
<dbReference type="EMBL" id="NWBU01000009">
    <property type="protein sequence ID" value="PTQ10849.1"/>
    <property type="molecule type" value="Genomic_DNA"/>
</dbReference>
<dbReference type="OrthoDB" id="9781034at2"/>
<dbReference type="Pfam" id="PF00581">
    <property type="entry name" value="Rhodanese"/>
    <property type="match status" value="2"/>
</dbReference>
<dbReference type="GO" id="GO:0016784">
    <property type="term" value="F:3-mercaptopyruvate sulfurtransferase activity"/>
    <property type="evidence" value="ECO:0007669"/>
    <property type="project" value="UniProtKB-EC"/>
</dbReference>
<comment type="catalytic activity">
    <reaction evidence="5">
        <text>2-oxo-3-sulfanylpropanoate + [thioredoxin]-dithiol = [thioredoxin]-disulfide + hydrogen sulfide + pyruvate + H(+)</text>
        <dbReference type="Rhea" id="RHEA:21740"/>
        <dbReference type="Rhea" id="RHEA-COMP:10698"/>
        <dbReference type="Rhea" id="RHEA-COMP:10700"/>
        <dbReference type="ChEBI" id="CHEBI:15361"/>
        <dbReference type="ChEBI" id="CHEBI:15378"/>
        <dbReference type="ChEBI" id="CHEBI:29919"/>
        <dbReference type="ChEBI" id="CHEBI:29950"/>
        <dbReference type="ChEBI" id="CHEBI:50058"/>
        <dbReference type="ChEBI" id="CHEBI:57678"/>
        <dbReference type="EC" id="2.8.1.2"/>
    </reaction>
    <physiologicalReaction direction="left-to-right" evidence="5">
        <dbReference type="Rhea" id="RHEA:21741"/>
    </physiologicalReaction>
</comment>
<evidence type="ECO:0000256" key="6">
    <source>
        <dbReference type="RuleBase" id="RU000507"/>
    </source>
</evidence>
<dbReference type="Gene3D" id="3.40.250.10">
    <property type="entry name" value="Rhodanese-like domain"/>
    <property type="match status" value="2"/>
</dbReference>
<gene>
    <name evidence="9" type="ORF">CLG96_10690</name>
</gene>
<dbReference type="CDD" id="cd01449">
    <property type="entry name" value="TST_Repeat_2"/>
    <property type="match status" value="1"/>
</dbReference>
<accession>A0A2T5FXJ1</accession>
<evidence type="ECO:0000256" key="4">
    <source>
        <dbReference type="ARBA" id="ARBA00022737"/>
    </source>
</evidence>
<dbReference type="GO" id="GO:0004792">
    <property type="term" value="F:thiosulfate-cyanide sulfurtransferase activity"/>
    <property type="evidence" value="ECO:0007669"/>
    <property type="project" value="InterPro"/>
</dbReference>
<dbReference type="AlphaFoldDB" id="A0A2T5FXJ1"/>
<keyword evidence="10" id="KW-1185">Reference proteome</keyword>
<feature type="domain" description="Rhodanese" evidence="8">
    <location>
        <begin position="15"/>
        <end position="132"/>
    </location>
</feature>
<dbReference type="InterPro" id="IPR045078">
    <property type="entry name" value="TST/MPST-like"/>
</dbReference>
<evidence type="ECO:0000259" key="8">
    <source>
        <dbReference type="PROSITE" id="PS50206"/>
    </source>
</evidence>
<evidence type="ECO:0000313" key="9">
    <source>
        <dbReference type="EMBL" id="PTQ10849.1"/>
    </source>
</evidence>
<proteinExistence type="predicted"/>
<dbReference type="PANTHER" id="PTHR11364:SF27">
    <property type="entry name" value="SULFURTRANSFERASE"/>
    <property type="match status" value="1"/>
</dbReference>
<feature type="domain" description="Rhodanese" evidence="8">
    <location>
        <begin position="162"/>
        <end position="276"/>
    </location>
</feature>
<evidence type="ECO:0000256" key="7">
    <source>
        <dbReference type="SAM" id="MobiDB-lite"/>
    </source>
</evidence>
<keyword evidence="3 6" id="KW-0808">Transferase</keyword>
<dbReference type="InterPro" id="IPR036873">
    <property type="entry name" value="Rhodanese-like_dom_sf"/>
</dbReference>
<protein>
    <recommendedName>
        <fullName evidence="6">Sulfurtransferase</fullName>
    </recommendedName>
</protein>
<dbReference type="GO" id="GO:0005737">
    <property type="term" value="C:cytoplasm"/>
    <property type="evidence" value="ECO:0007669"/>
    <property type="project" value="UniProtKB-SubCell"/>
</dbReference>